<evidence type="ECO:0000313" key="3">
    <source>
        <dbReference type="EMBL" id="BBA36114.1"/>
    </source>
</evidence>
<accession>A0A250KX70</accession>
<dbReference type="EMBL" id="AP017928">
    <property type="protein sequence ID" value="BBA36114.1"/>
    <property type="molecule type" value="Genomic_DNA"/>
</dbReference>
<feature type="domain" description="DUF4124" evidence="2">
    <location>
        <begin position="6"/>
        <end position="40"/>
    </location>
</feature>
<dbReference type="KEGG" id="mmai:sS8_4184"/>
<dbReference type="InterPro" id="IPR025392">
    <property type="entry name" value="DUF4124"/>
</dbReference>
<dbReference type="PANTHER" id="PTHR34386:SF1">
    <property type="entry name" value="GLUTAREDOXIN-LIKE PROTEIN NRDH"/>
    <property type="match status" value="1"/>
</dbReference>
<dbReference type="CDD" id="cd02976">
    <property type="entry name" value="NrdH"/>
    <property type="match status" value="1"/>
</dbReference>
<dbReference type="InterPro" id="IPR051548">
    <property type="entry name" value="Grx-like_ET"/>
</dbReference>
<dbReference type="Proteomes" id="UP000266313">
    <property type="component" value="Chromosome"/>
</dbReference>
<dbReference type="Gene3D" id="3.40.30.10">
    <property type="entry name" value="Glutaredoxin"/>
    <property type="match status" value="1"/>
</dbReference>
<dbReference type="PROSITE" id="PS51354">
    <property type="entry name" value="GLUTAREDOXIN_2"/>
    <property type="match status" value="1"/>
</dbReference>
<reference evidence="3 4" key="1">
    <citation type="submission" date="2016-12" db="EMBL/GenBank/DDBJ databases">
        <title>Genome sequencing of Methylocaldum marinum.</title>
        <authorList>
            <person name="Takeuchi M."/>
            <person name="Kamagata Y."/>
            <person name="Hiraoka S."/>
            <person name="Oshima K."/>
            <person name="Hattori M."/>
            <person name="Iwasaki W."/>
        </authorList>
    </citation>
    <scope>NUCLEOTIDE SEQUENCE [LARGE SCALE GENOMIC DNA]</scope>
    <source>
        <strain evidence="3 4">S8</strain>
    </source>
</reference>
<dbReference type="AlphaFoldDB" id="A0A250KX70"/>
<dbReference type="InterPro" id="IPR036249">
    <property type="entry name" value="Thioredoxin-like_sf"/>
</dbReference>
<sequence>MAVLLFAVAFGTVGEAEVYKLTGPDGRVTYTDSRSEGGINTKVEVVETGSYAGEAELAPIGEAAASRKVTIFTTEWCGVCRKAKSYMASQGIAFDEFDIEKSRSARSRFDKLGARGVPVILVGKEKMTGFSAGKLKAMLDRAGI</sequence>
<gene>
    <name evidence="3" type="ORF">sS8_4184</name>
</gene>
<dbReference type="Pfam" id="PF13511">
    <property type="entry name" value="DUF4124"/>
    <property type="match status" value="1"/>
</dbReference>
<feature type="domain" description="Glutaredoxin" evidence="1">
    <location>
        <begin position="69"/>
        <end position="125"/>
    </location>
</feature>
<protein>
    <submittedName>
        <fullName evidence="3">Glutaredoxin-like protein, YruB</fullName>
    </submittedName>
</protein>
<dbReference type="GO" id="GO:0045454">
    <property type="term" value="P:cell redox homeostasis"/>
    <property type="evidence" value="ECO:0007669"/>
    <property type="project" value="TreeGrafter"/>
</dbReference>
<evidence type="ECO:0000259" key="2">
    <source>
        <dbReference type="Pfam" id="PF13511"/>
    </source>
</evidence>
<organism evidence="3 4">
    <name type="scientific">Methylocaldum marinum</name>
    <dbReference type="NCBI Taxonomy" id="1432792"/>
    <lineage>
        <taxon>Bacteria</taxon>
        <taxon>Pseudomonadati</taxon>
        <taxon>Pseudomonadota</taxon>
        <taxon>Gammaproteobacteria</taxon>
        <taxon>Methylococcales</taxon>
        <taxon>Methylococcaceae</taxon>
        <taxon>Methylocaldum</taxon>
    </lineage>
</organism>
<proteinExistence type="predicted"/>
<dbReference type="PANTHER" id="PTHR34386">
    <property type="entry name" value="GLUTAREDOXIN"/>
    <property type="match status" value="1"/>
</dbReference>
<evidence type="ECO:0000259" key="1">
    <source>
        <dbReference type="Pfam" id="PF00462"/>
    </source>
</evidence>
<dbReference type="InterPro" id="IPR002109">
    <property type="entry name" value="Glutaredoxin"/>
</dbReference>
<dbReference type="SUPFAM" id="SSF52833">
    <property type="entry name" value="Thioredoxin-like"/>
    <property type="match status" value="1"/>
</dbReference>
<evidence type="ECO:0000313" key="4">
    <source>
        <dbReference type="Proteomes" id="UP000266313"/>
    </source>
</evidence>
<dbReference type="Pfam" id="PF00462">
    <property type="entry name" value="Glutaredoxin"/>
    <property type="match status" value="1"/>
</dbReference>
<name>A0A250KX70_9GAMM</name>
<dbReference type="GO" id="GO:0009055">
    <property type="term" value="F:electron transfer activity"/>
    <property type="evidence" value="ECO:0007669"/>
    <property type="project" value="TreeGrafter"/>
</dbReference>
<keyword evidence="4" id="KW-1185">Reference proteome</keyword>